<dbReference type="GO" id="GO:0016491">
    <property type="term" value="F:oxidoreductase activity"/>
    <property type="evidence" value="ECO:0007669"/>
    <property type="project" value="UniProtKB-KW"/>
</dbReference>
<dbReference type="Gene3D" id="1.20.1050.140">
    <property type="match status" value="1"/>
</dbReference>
<dbReference type="Pfam" id="PF02754">
    <property type="entry name" value="CCG"/>
    <property type="match status" value="2"/>
</dbReference>
<gene>
    <name evidence="3" type="ORF">DDW13_00575</name>
</gene>
<proteinExistence type="predicted"/>
<sequence length="291" mass="32096">MKVAYYPGCATHGLSKDVDIATKKVAEVLGLELVEVEDWNCCGGGFLDEYNEKAHVALNLRNLSTVERMGMDKMVTPCSVCLQSHRLAAYKYNENKDLRKEVDKKLKEANISYSGKATAEHIVWVLVRDVGLEKIKKAVKKPLTGLRVGAYYGCQMLRPEQIMGFEPSFNPHSMEDLIAATGATPVKFPMATACCGFPLMGSNPKVGLKLAYNVLNSAKSQNADILVHPCSLCHLQLDVTQLKVKNEFNLSWTLPAIYITQLLGLAFGFSAEELGISKLAQEVLRKKGIIQ</sequence>
<evidence type="ECO:0000259" key="2">
    <source>
        <dbReference type="Pfam" id="PF02754"/>
    </source>
</evidence>
<dbReference type="EMBL" id="QEFD01000022">
    <property type="protein sequence ID" value="PVU77546.1"/>
    <property type="molecule type" value="Genomic_DNA"/>
</dbReference>
<organism evidence="3 4">
    <name type="scientific">Acidianus hospitalis</name>
    <dbReference type="NCBI Taxonomy" id="563177"/>
    <lineage>
        <taxon>Archaea</taxon>
        <taxon>Thermoproteota</taxon>
        <taxon>Thermoprotei</taxon>
        <taxon>Sulfolobales</taxon>
        <taxon>Sulfolobaceae</taxon>
        <taxon>Acidianus</taxon>
    </lineage>
</organism>
<accession>A0A2T9XBT3</accession>
<feature type="domain" description="Cysteine-rich" evidence="2">
    <location>
        <begin position="149"/>
        <end position="238"/>
    </location>
</feature>
<dbReference type="AlphaFoldDB" id="A0A2T9XBT3"/>
<protein>
    <submittedName>
        <fullName evidence="3">Disulfide reductase</fullName>
    </submittedName>
</protein>
<comment type="caution">
    <text evidence="3">The sequence shown here is derived from an EMBL/GenBank/DDBJ whole genome shotgun (WGS) entry which is preliminary data.</text>
</comment>
<dbReference type="Proteomes" id="UP000245638">
    <property type="component" value="Unassembled WGS sequence"/>
</dbReference>
<dbReference type="InterPro" id="IPR004017">
    <property type="entry name" value="Cys_rich_dom"/>
</dbReference>
<evidence type="ECO:0000313" key="4">
    <source>
        <dbReference type="Proteomes" id="UP000245638"/>
    </source>
</evidence>
<evidence type="ECO:0000313" key="3">
    <source>
        <dbReference type="EMBL" id="PVU77546.1"/>
    </source>
</evidence>
<dbReference type="Gene3D" id="3.40.50.11810">
    <property type="match status" value="1"/>
</dbReference>
<reference evidence="3 4" key="1">
    <citation type="journal article" date="2015" name="Appl. Environ. Microbiol.">
        <title>Nanoarchaeota, Their Sulfolobales Host, and Nanoarchaeota Virus Distribution across Yellowstone National Park Hot Springs.</title>
        <authorList>
            <person name="Munson-McGee J.H."/>
            <person name="Field E.K."/>
            <person name="Bateson M."/>
            <person name="Rooney C."/>
            <person name="Stepanauskas R."/>
            <person name="Young M.J."/>
        </authorList>
    </citation>
    <scope>NUCLEOTIDE SEQUENCE [LARGE SCALE GENOMIC DNA]</scope>
    <source>
        <strain evidence="3">SCGC AC-742_N10</strain>
    </source>
</reference>
<dbReference type="PANTHER" id="PTHR42947:SF1">
    <property type="entry name" value="COB--COM HETERODISULFIDE REDUCTASE SUBUNIT B 1"/>
    <property type="match status" value="1"/>
</dbReference>
<dbReference type="InterPro" id="IPR051278">
    <property type="entry name" value="HdrB/HdrD_reductase"/>
</dbReference>
<keyword evidence="1" id="KW-0560">Oxidoreductase</keyword>
<dbReference type="PANTHER" id="PTHR42947">
    <property type="entry name" value="COB--COM HETERODISULFIDE REDUCTASE SUBUNIT B 1"/>
    <property type="match status" value="1"/>
</dbReference>
<name>A0A2T9XBT3_9CREN</name>
<feature type="domain" description="Cysteine-rich" evidence="2">
    <location>
        <begin position="3"/>
        <end position="82"/>
    </location>
</feature>
<evidence type="ECO:0000256" key="1">
    <source>
        <dbReference type="ARBA" id="ARBA00023002"/>
    </source>
</evidence>